<dbReference type="SMART" id="SM00271">
    <property type="entry name" value="DnaJ"/>
    <property type="match status" value="1"/>
</dbReference>
<dbReference type="CDD" id="cd06257">
    <property type="entry name" value="DnaJ"/>
    <property type="match status" value="1"/>
</dbReference>
<dbReference type="PANTHER" id="PTHR44094:SF8">
    <property type="entry name" value="DNAJ HEAT SHOCK N-TERMINAL DOMAIN-CONTAINING PROTEIN-RELATED"/>
    <property type="match status" value="1"/>
</dbReference>
<dbReference type="InterPro" id="IPR018253">
    <property type="entry name" value="DnaJ_domain_CS"/>
</dbReference>
<gene>
    <name evidence="2" type="ORF">MONBRDRAFT_3605</name>
</gene>
<dbReference type="InterPro" id="IPR052423">
    <property type="entry name" value="EMIR"/>
</dbReference>
<dbReference type="InterPro" id="IPR001623">
    <property type="entry name" value="DnaJ_domain"/>
</dbReference>
<dbReference type="OMA" id="SICWRTT"/>
<dbReference type="SUPFAM" id="SSF46565">
    <property type="entry name" value="Chaperone J-domain"/>
    <property type="match status" value="1"/>
</dbReference>
<accession>A9UQ47</accession>
<name>A9UQ47_MONBE</name>
<sequence>DYYDCLGVASDASPEEIKREYYRRARELHPDRNPDDEAANQNFQRLSMAYQVLSDPNLRAAYDR</sequence>
<dbReference type="RefSeq" id="XP_001742295.1">
    <property type="nucleotide sequence ID" value="XM_001742243.1"/>
</dbReference>
<dbReference type="Proteomes" id="UP000001357">
    <property type="component" value="Unassembled WGS sequence"/>
</dbReference>
<protein>
    <recommendedName>
        <fullName evidence="1">J domain-containing protein</fullName>
    </recommendedName>
</protein>
<evidence type="ECO:0000259" key="1">
    <source>
        <dbReference type="PROSITE" id="PS50076"/>
    </source>
</evidence>
<reference evidence="2 3" key="1">
    <citation type="journal article" date="2008" name="Nature">
        <title>The genome of the choanoflagellate Monosiga brevicollis and the origin of metazoans.</title>
        <authorList>
            <consortium name="JGI Sequencing"/>
            <person name="King N."/>
            <person name="Westbrook M.J."/>
            <person name="Young S.L."/>
            <person name="Kuo A."/>
            <person name="Abedin M."/>
            <person name="Chapman J."/>
            <person name="Fairclough S."/>
            <person name="Hellsten U."/>
            <person name="Isogai Y."/>
            <person name="Letunic I."/>
            <person name="Marr M."/>
            <person name="Pincus D."/>
            <person name="Putnam N."/>
            <person name="Rokas A."/>
            <person name="Wright K.J."/>
            <person name="Zuzow R."/>
            <person name="Dirks W."/>
            <person name="Good M."/>
            <person name="Goodstein D."/>
            <person name="Lemons D."/>
            <person name="Li W."/>
            <person name="Lyons J.B."/>
            <person name="Morris A."/>
            <person name="Nichols S."/>
            <person name="Richter D.J."/>
            <person name="Salamov A."/>
            <person name="Bork P."/>
            <person name="Lim W.A."/>
            <person name="Manning G."/>
            <person name="Miller W.T."/>
            <person name="McGinnis W."/>
            <person name="Shapiro H."/>
            <person name="Tjian R."/>
            <person name="Grigoriev I.V."/>
            <person name="Rokhsar D."/>
        </authorList>
    </citation>
    <scope>NUCLEOTIDE SEQUENCE [LARGE SCALE GENOMIC DNA]</scope>
    <source>
        <strain evidence="3">MX1 / ATCC 50154</strain>
    </source>
</reference>
<dbReference type="PROSITE" id="PS50076">
    <property type="entry name" value="DNAJ_2"/>
    <property type="match status" value="1"/>
</dbReference>
<evidence type="ECO:0000313" key="3">
    <source>
        <dbReference type="Proteomes" id="UP000001357"/>
    </source>
</evidence>
<dbReference type="PANTHER" id="PTHR44094">
    <property type="entry name" value="DNAJ HEAT SHOCK N-TERMINAL DOMAIN-CONTAINING PROTEIN"/>
    <property type="match status" value="1"/>
</dbReference>
<dbReference type="Pfam" id="PF00226">
    <property type="entry name" value="DnaJ"/>
    <property type="match status" value="1"/>
</dbReference>
<dbReference type="InParanoid" id="A9UQ47"/>
<dbReference type="PRINTS" id="PR00625">
    <property type="entry name" value="JDOMAIN"/>
</dbReference>
<proteinExistence type="predicted"/>
<dbReference type="PROSITE" id="PS00636">
    <property type="entry name" value="DNAJ_1"/>
    <property type="match status" value="1"/>
</dbReference>
<dbReference type="AlphaFoldDB" id="A9UQ47"/>
<dbReference type="GeneID" id="5887643"/>
<dbReference type="STRING" id="81824.A9UQ47"/>
<feature type="non-terminal residue" evidence="2">
    <location>
        <position position="64"/>
    </location>
</feature>
<dbReference type="InterPro" id="IPR036869">
    <property type="entry name" value="J_dom_sf"/>
</dbReference>
<dbReference type="KEGG" id="mbr:MONBRDRAFT_3605"/>
<evidence type="ECO:0000313" key="2">
    <source>
        <dbReference type="EMBL" id="EDQ92533.1"/>
    </source>
</evidence>
<organism evidence="2 3">
    <name type="scientific">Monosiga brevicollis</name>
    <name type="common">Choanoflagellate</name>
    <dbReference type="NCBI Taxonomy" id="81824"/>
    <lineage>
        <taxon>Eukaryota</taxon>
        <taxon>Choanoflagellata</taxon>
        <taxon>Craspedida</taxon>
        <taxon>Salpingoecidae</taxon>
        <taxon>Monosiga</taxon>
    </lineage>
</organism>
<keyword evidence="3" id="KW-1185">Reference proteome</keyword>
<feature type="non-terminal residue" evidence="2">
    <location>
        <position position="1"/>
    </location>
</feature>
<dbReference type="eggNOG" id="KOG0691">
    <property type="taxonomic scope" value="Eukaryota"/>
</dbReference>
<dbReference type="EMBL" id="CH991543">
    <property type="protein sequence ID" value="EDQ92533.1"/>
    <property type="molecule type" value="Genomic_DNA"/>
</dbReference>
<dbReference type="Gene3D" id="1.10.287.110">
    <property type="entry name" value="DnaJ domain"/>
    <property type="match status" value="1"/>
</dbReference>
<feature type="domain" description="J" evidence="1">
    <location>
        <begin position="1"/>
        <end position="64"/>
    </location>
</feature>